<evidence type="ECO:0000313" key="1">
    <source>
        <dbReference type="EMBL" id="CAE8636641.1"/>
    </source>
</evidence>
<dbReference type="Proteomes" id="UP000654075">
    <property type="component" value="Unassembled WGS sequence"/>
</dbReference>
<keyword evidence="2" id="KW-1185">Reference proteome</keyword>
<dbReference type="EMBL" id="CAJNNV010031525">
    <property type="protein sequence ID" value="CAE8636641.1"/>
    <property type="molecule type" value="Genomic_DNA"/>
</dbReference>
<dbReference type="AlphaFoldDB" id="A0A813HGA3"/>
<name>A0A813HGA3_POLGL</name>
<organism evidence="1 2">
    <name type="scientific">Polarella glacialis</name>
    <name type="common">Dinoflagellate</name>
    <dbReference type="NCBI Taxonomy" id="89957"/>
    <lineage>
        <taxon>Eukaryota</taxon>
        <taxon>Sar</taxon>
        <taxon>Alveolata</taxon>
        <taxon>Dinophyceae</taxon>
        <taxon>Suessiales</taxon>
        <taxon>Suessiaceae</taxon>
        <taxon>Polarella</taxon>
    </lineage>
</organism>
<reference evidence="1" key="1">
    <citation type="submission" date="2021-02" db="EMBL/GenBank/DDBJ databases">
        <authorList>
            <person name="Dougan E. K."/>
            <person name="Rhodes N."/>
            <person name="Thang M."/>
            <person name="Chan C."/>
        </authorList>
    </citation>
    <scope>NUCLEOTIDE SEQUENCE</scope>
</reference>
<evidence type="ECO:0000313" key="2">
    <source>
        <dbReference type="Proteomes" id="UP000654075"/>
    </source>
</evidence>
<gene>
    <name evidence="1" type="ORF">PGLA1383_LOCUS52054</name>
</gene>
<sequence>MAPYALPCLLDWSRGSSNFGDEKLYIAILQEYSQQLLISVGTVEDTFKREDQAALREEVLRIQGSASCATGISDCPHLGTRQPIRSSAFAFADETWEAMLLSAADDPLLRFRYDVCAYCELVCRSGWVLVLSSCFASSSGYFFYRPQRWVRDVHGRVWVGFRRDWAGGLVGMADFSGSRVLRQPGARQFKLPAWLHARREVQLRLR</sequence>
<feature type="non-terminal residue" evidence="1">
    <location>
        <position position="1"/>
    </location>
</feature>
<proteinExistence type="predicted"/>
<accession>A0A813HGA3</accession>
<comment type="caution">
    <text evidence="1">The sequence shown here is derived from an EMBL/GenBank/DDBJ whole genome shotgun (WGS) entry which is preliminary data.</text>
</comment>
<protein>
    <submittedName>
        <fullName evidence="1">Uncharacterized protein</fullName>
    </submittedName>
</protein>